<proteinExistence type="predicted"/>
<organism evidence="2 3">
    <name type="scientific">Roseivirga spongicola</name>
    <dbReference type="NCBI Taxonomy" id="333140"/>
    <lineage>
        <taxon>Bacteria</taxon>
        <taxon>Pseudomonadati</taxon>
        <taxon>Bacteroidota</taxon>
        <taxon>Cytophagia</taxon>
        <taxon>Cytophagales</taxon>
        <taxon>Roseivirgaceae</taxon>
        <taxon>Roseivirga</taxon>
    </lineage>
</organism>
<evidence type="ECO:0000256" key="1">
    <source>
        <dbReference type="SAM" id="Phobius"/>
    </source>
</evidence>
<keyword evidence="1" id="KW-1133">Transmembrane helix</keyword>
<comment type="caution">
    <text evidence="2">The sequence shown here is derived from an EMBL/GenBank/DDBJ whole genome shotgun (WGS) entry which is preliminary data.</text>
</comment>
<evidence type="ECO:0000313" key="2">
    <source>
        <dbReference type="EMBL" id="KYG73776.1"/>
    </source>
</evidence>
<keyword evidence="1" id="KW-0472">Membrane</keyword>
<evidence type="ECO:0000313" key="3">
    <source>
        <dbReference type="Proteomes" id="UP000075606"/>
    </source>
</evidence>
<dbReference type="OrthoDB" id="1524706at2"/>
<name>A0A150X4Y7_9BACT</name>
<dbReference type="Proteomes" id="UP000075606">
    <property type="component" value="Unassembled WGS sequence"/>
</dbReference>
<dbReference type="EMBL" id="LRPC01000028">
    <property type="protein sequence ID" value="KYG73776.1"/>
    <property type="molecule type" value="Genomic_DNA"/>
</dbReference>
<dbReference type="STRING" id="333140.AWW68_13940"/>
<dbReference type="AlphaFoldDB" id="A0A150X4Y7"/>
<dbReference type="RefSeq" id="WP_068222619.1">
    <property type="nucleotide sequence ID" value="NZ_LRPC01000028.1"/>
</dbReference>
<accession>A0A150X4Y7</accession>
<gene>
    <name evidence="2" type="ORF">AWW68_13940</name>
</gene>
<feature type="transmembrane region" description="Helical" evidence="1">
    <location>
        <begin position="6"/>
        <end position="23"/>
    </location>
</feature>
<keyword evidence="1" id="KW-0812">Transmembrane</keyword>
<sequence length="167" mass="18999">MDLQTTIVGLLVAALCIYVFVLLNKSRKNKEKILINQLQMLASEQNALIEDHELGLNFGLGIDEVNRYIFYTKDNKIGFTNKTIDLMNVRKCEVATVKKRVGKEDYIDRISLVFYLISSNKEEQIIIFDSDATALPNGEPLMAKKWADRINELLKDVKSNAAFRVAV</sequence>
<keyword evidence="3" id="KW-1185">Reference proteome</keyword>
<protein>
    <submittedName>
        <fullName evidence="2">Uncharacterized protein</fullName>
    </submittedName>
</protein>
<reference evidence="2 3" key="1">
    <citation type="submission" date="2016-01" db="EMBL/GenBank/DDBJ databases">
        <title>Genome sequencing of Roseivirga spongicola UST030701-084.</title>
        <authorList>
            <person name="Selvaratnam C."/>
            <person name="Thevarajoo S."/>
            <person name="Goh K.M."/>
            <person name="Ee R."/>
            <person name="Chan K.-G."/>
            <person name="Chong C.S."/>
        </authorList>
    </citation>
    <scope>NUCLEOTIDE SEQUENCE [LARGE SCALE GENOMIC DNA]</scope>
    <source>
        <strain evidence="2 3">UST030701-084</strain>
    </source>
</reference>